<dbReference type="SUPFAM" id="SSF56219">
    <property type="entry name" value="DNase I-like"/>
    <property type="match status" value="1"/>
</dbReference>
<dbReference type="GO" id="GO:0003824">
    <property type="term" value="F:catalytic activity"/>
    <property type="evidence" value="ECO:0007669"/>
    <property type="project" value="InterPro"/>
</dbReference>
<dbReference type="InterPro" id="IPR005135">
    <property type="entry name" value="Endo/exonuclease/phosphatase"/>
</dbReference>
<accession>A0A445C6Y9</accession>
<dbReference type="AlphaFoldDB" id="A0A445C6Y9"/>
<protein>
    <recommendedName>
        <fullName evidence="1">Endonuclease/exonuclease/phosphatase domain-containing protein</fullName>
    </recommendedName>
</protein>
<dbReference type="InterPro" id="IPR036691">
    <property type="entry name" value="Endo/exonu/phosph_ase_sf"/>
</dbReference>
<comment type="caution">
    <text evidence="2">The sequence shown here is derived from an EMBL/GenBank/DDBJ whole genome shotgun (WGS) entry which is preliminary data.</text>
</comment>
<proteinExistence type="predicted"/>
<keyword evidence="3" id="KW-1185">Reference proteome</keyword>
<dbReference type="Pfam" id="PF03372">
    <property type="entry name" value="Exo_endo_phos"/>
    <property type="match status" value="1"/>
</dbReference>
<organism evidence="2 3">
    <name type="scientific">Arachis hypogaea</name>
    <name type="common">Peanut</name>
    <dbReference type="NCBI Taxonomy" id="3818"/>
    <lineage>
        <taxon>Eukaryota</taxon>
        <taxon>Viridiplantae</taxon>
        <taxon>Streptophyta</taxon>
        <taxon>Embryophyta</taxon>
        <taxon>Tracheophyta</taxon>
        <taxon>Spermatophyta</taxon>
        <taxon>Magnoliopsida</taxon>
        <taxon>eudicotyledons</taxon>
        <taxon>Gunneridae</taxon>
        <taxon>Pentapetalae</taxon>
        <taxon>rosids</taxon>
        <taxon>fabids</taxon>
        <taxon>Fabales</taxon>
        <taxon>Fabaceae</taxon>
        <taxon>Papilionoideae</taxon>
        <taxon>50 kb inversion clade</taxon>
        <taxon>dalbergioids sensu lato</taxon>
        <taxon>Dalbergieae</taxon>
        <taxon>Pterocarpus clade</taxon>
        <taxon>Arachis</taxon>
    </lineage>
</organism>
<gene>
    <name evidence="2" type="ORF">Ahy_A07g032475</name>
</gene>
<evidence type="ECO:0000313" key="3">
    <source>
        <dbReference type="Proteomes" id="UP000289738"/>
    </source>
</evidence>
<name>A0A445C6Y9_ARAHY</name>
<evidence type="ECO:0000313" key="2">
    <source>
        <dbReference type="EMBL" id="RYR46694.1"/>
    </source>
</evidence>
<reference evidence="2 3" key="1">
    <citation type="submission" date="2019-01" db="EMBL/GenBank/DDBJ databases">
        <title>Sequencing of cultivated peanut Arachis hypogaea provides insights into genome evolution and oil improvement.</title>
        <authorList>
            <person name="Chen X."/>
        </authorList>
    </citation>
    <scope>NUCLEOTIDE SEQUENCE [LARGE SCALE GENOMIC DNA]</scope>
    <source>
        <strain evidence="3">cv. Fuhuasheng</strain>
        <tissue evidence="2">Leaves</tissue>
    </source>
</reference>
<dbReference type="Gene3D" id="3.60.10.10">
    <property type="entry name" value="Endonuclease/exonuclease/phosphatase"/>
    <property type="match status" value="1"/>
</dbReference>
<dbReference type="EMBL" id="SDMP01000007">
    <property type="protein sequence ID" value="RYR46694.1"/>
    <property type="molecule type" value="Genomic_DNA"/>
</dbReference>
<dbReference type="Proteomes" id="UP000289738">
    <property type="component" value="Chromosome A07"/>
</dbReference>
<sequence length="63" mass="7099">MNILAWNIRGVANDATIRTLKELRRQHKPDITLLFETRCSGARALEKLMVSRVAYGSCGRIAI</sequence>
<evidence type="ECO:0000259" key="1">
    <source>
        <dbReference type="Pfam" id="PF03372"/>
    </source>
</evidence>
<feature type="domain" description="Endonuclease/exonuclease/phosphatase" evidence="1">
    <location>
        <begin position="4"/>
        <end position="51"/>
    </location>
</feature>